<evidence type="ECO:0000256" key="2">
    <source>
        <dbReference type="SAM" id="Phobius"/>
    </source>
</evidence>
<proteinExistence type="predicted"/>
<accession>A0A5C6E446</accession>
<dbReference type="RefSeq" id="WP_146524444.1">
    <property type="nucleotide sequence ID" value="NZ_SJPV01000001.1"/>
</dbReference>
<keyword evidence="2" id="KW-0472">Membrane</keyword>
<keyword evidence="2" id="KW-0812">Transmembrane</keyword>
<organism evidence="3 4">
    <name type="scientific">Novipirellula artificiosorum</name>
    <dbReference type="NCBI Taxonomy" id="2528016"/>
    <lineage>
        <taxon>Bacteria</taxon>
        <taxon>Pseudomonadati</taxon>
        <taxon>Planctomycetota</taxon>
        <taxon>Planctomycetia</taxon>
        <taxon>Pirellulales</taxon>
        <taxon>Pirellulaceae</taxon>
        <taxon>Novipirellula</taxon>
    </lineage>
</organism>
<keyword evidence="4" id="KW-1185">Reference proteome</keyword>
<feature type="region of interest" description="Disordered" evidence="1">
    <location>
        <begin position="139"/>
        <end position="172"/>
    </location>
</feature>
<dbReference type="Proteomes" id="UP000319143">
    <property type="component" value="Unassembled WGS sequence"/>
</dbReference>
<sequence>MRQFKILDLLGITALVALHLAAFRIEATFGSSDWTDLVSVTPTAITCLLHLRLRLRIRMAMVVHYISTLAWTFMHSLGYYAALNAYERAHPPLPEILLHYAPVDNAWDDTLDMAFWGIALSATYGMVAYAAVQASLASSPRHPPGQPTGKNECDNCQLVGSDSPYDADAAED</sequence>
<evidence type="ECO:0000313" key="3">
    <source>
        <dbReference type="EMBL" id="TWU42361.1"/>
    </source>
</evidence>
<comment type="caution">
    <text evidence="3">The sequence shown here is derived from an EMBL/GenBank/DDBJ whole genome shotgun (WGS) entry which is preliminary data.</text>
</comment>
<dbReference type="OrthoDB" id="281034at2"/>
<feature type="transmembrane region" description="Helical" evidence="2">
    <location>
        <begin position="113"/>
        <end position="132"/>
    </location>
</feature>
<keyword evidence="2" id="KW-1133">Transmembrane helix</keyword>
<evidence type="ECO:0000313" key="4">
    <source>
        <dbReference type="Proteomes" id="UP000319143"/>
    </source>
</evidence>
<reference evidence="3 4" key="1">
    <citation type="submission" date="2019-02" db="EMBL/GenBank/DDBJ databases">
        <title>Deep-cultivation of Planctomycetes and their phenomic and genomic characterization uncovers novel biology.</title>
        <authorList>
            <person name="Wiegand S."/>
            <person name="Jogler M."/>
            <person name="Boedeker C."/>
            <person name="Pinto D."/>
            <person name="Vollmers J."/>
            <person name="Rivas-Marin E."/>
            <person name="Kohn T."/>
            <person name="Peeters S.H."/>
            <person name="Heuer A."/>
            <person name="Rast P."/>
            <person name="Oberbeckmann S."/>
            <person name="Bunk B."/>
            <person name="Jeske O."/>
            <person name="Meyerdierks A."/>
            <person name="Storesund J.E."/>
            <person name="Kallscheuer N."/>
            <person name="Luecker S."/>
            <person name="Lage O.M."/>
            <person name="Pohl T."/>
            <person name="Merkel B.J."/>
            <person name="Hornburger P."/>
            <person name="Mueller R.-W."/>
            <person name="Bruemmer F."/>
            <person name="Labrenz M."/>
            <person name="Spormann A.M."/>
            <person name="Op Den Camp H."/>
            <person name="Overmann J."/>
            <person name="Amann R."/>
            <person name="Jetten M.S.M."/>
            <person name="Mascher T."/>
            <person name="Medema M.H."/>
            <person name="Devos D.P."/>
            <person name="Kaster A.-K."/>
            <person name="Ovreas L."/>
            <person name="Rohde M."/>
            <person name="Galperin M.Y."/>
            <person name="Jogler C."/>
        </authorList>
    </citation>
    <scope>NUCLEOTIDE SEQUENCE [LARGE SCALE GENOMIC DNA]</scope>
    <source>
        <strain evidence="3 4">Poly41</strain>
    </source>
</reference>
<dbReference type="AlphaFoldDB" id="A0A5C6E446"/>
<protein>
    <submittedName>
        <fullName evidence="3">Uncharacterized protein</fullName>
    </submittedName>
</protein>
<gene>
    <name evidence="3" type="ORF">Poly41_06580</name>
</gene>
<name>A0A5C6E446_9BACT</name>
<feature type="transmembrane region" description="Helical" evidence="2">
    <location>
        <begin position="63"/>
        <end position="82"/>
    </location>
</feature>
<dbReference type="EMBL" id="SJPV01000001">
    <property type="protein sequence ID" value="TWU42361.1"/>
    <property type="molecule type" value="Genomic_DNA"/>
</dbReference>
<evidence type="ECO:0000256" key="1">
    <source>
        <dbReference type="SAM" id="MobiDB-lite"/>
    </source>
</evidence>